<evidence type="ECO:0000259" key="10">
    <source>
        <dbReference type="Pfam" id="PF02879"/>
    </source>
</evidence>
<feature type="domain" description="Alpha-D-phosphohexomutase alpha/beta/alpha" evidence="9">
    <location>
        <begin position="136"/>
        <end position="276"/>
    </location>
</feature>
<dbReference type="InterPro" id="IPR005843">
    <property type="entry name" value="A-D-PHexomutase_C"/>
</dbReference>
<feature type="domain" description="Alpha-D-phosphohexomutase alpha/beta/alpha" evidence="10">
    <location>
        <begin position="301"/>
        <end position="402"/>
    </location>
</feature>
<evidence type="ECO:0000259" key="9">
    <source>
        <dbReference type="Pfam" id="PF02878"/>
    </source>
</evidence>
<dbReference type="Pfam" id="PF00408">
    <property type="entry name" value="PGM_PMM_IV"/>
    <property type="match status" value="1"/>
</dbReference>
<evidence type="ECO:0000259" key="11">
    <source>
        <dbReference type="Pfam" id="PF02880"/>
    </source>
</evidence>
<feature type="region of interest" description="Disordered" evidence="7">
    <location>
        <begin position="1"/>
        <end position="60"/>
    </location>
</feature>
<feature type="domain" description="Alpha-D-phosphohexomutase C-terminal" evidence="8">
    <location>
        <begin position="543"/>
        <end position="619"/>
    </location>
</feature>
<dbReference type="GO" id="GO:0000287">
    <property type="term" value="F:magnesium ion binding"/>
    <property type="evidence" value="ECO:0007669"/>
    <property type="project" value="InterPro"/>
</dbReference>
<dbReference type="Proteomes" id="UP000297472">
    <property type="component" value="Unassembled WGS sequence"/>
</dbReference>
<dbReference type="InterPro" id="IPR002989">
    <property type="entry name" value="Mycobac_pentapep"/>
</dbReference>
<dbReference type="Pfam" id="PF02879">
    <property type="entry name" value="PGM_PMM_II"/>
    <property type="match status" value="1"/>
</dbReference>
<evidence type="ECO:0000256" key="1">
    <source>
        <dbReference type="ARBA" id="ARBA00001946"/>
    </source>
</evidence>
<dbReference type="SUPFAM" id="SSF53738">
    <property type="entry name" value="Phosphoglucomutase, first 3 domains"/>
    <property type="match status" value="3"/>
</dbReference>
<evidence type="ECO:0000256" key="4">
    <source>
        <dbReference type="ARBA" id="ARBA00022723"/>
    </source>
</evidence>
<evidence type="ECO:0000259" key="8">
    <source>
        <dbReference type="Pfam" id="PF00408"/>
    </source>
</evidence>
<dbReference type="Gene3D" id="3.40.120.10">
    <property type="entry name" value="Alpha-D-Glucose-1,6-Bisphosphate, subunit A, domain 3"/>
    <property type="match status" value="3"/>
</dbReference>
<dbReference type="InterPro" id="IPR005844">
    <property type="entry name" value="A-D-PHexomutase_a/b/a-I"/>
</dbReference>
<comment type="caution">
    <text evidence="12">The sequence shown here is derived from an EMBL/GenBank/DDBJ whole genome shotgun (WGS) entry which is preliminary data.</text>
</comment>
<dbReference type="Pfam" id="PF02878">
    <property type="entry name" value="PGM_PMM_I"/>
    <property type="match status" value="1"/>
</dbReference>
<dbReference type="Gene3D" id="3.30.310.50">
    <property type="entry name" value="Alpha-D-phosphohexomutase, C-terminal domain"/>
    <property type="match status" value="1"/>
</dbReference>
<organism evidence="12 13">
    <name type="scientific">Cryobacterium cryoconiti</name>
    <dbReference type="NCBI Taxonomy" id="1259239"/>
    <lineage>
        <taxon>Bacteria</taxon>
        <taxon>Bacillati</taxon>
        <taxon>Actinomycetota</taxon>
        <taxon>Actinomycetes</taxon>
        <taxon>Micrococcales</taxon>
        <taxon>Microbacteriaceae</taxon>
        <taxon>Cryobacterium</taxon>
    </lineage>
</organism>
<dbReference type="InterPro" id="IPR016066">
    <property type="entry name" value="A-D-PHexomutase_CS"/>
</dbReference>
<dbReference type="Pfam" id="PF02880">
    <property type="entry name" value="PGM_PMM_III"/>
    <property type="match status" value="1"/>
</dbReference>
<dbReference type="GO" id="GO:0006166">
    <property type="term" value="P:purine ribonucleoside salvage"/>
    <property type="evidence" value="ECO:0007669"/>
    <property type="project" value="TreeGrafter"/>
</dbReference>
<evidence type="ECO:0000313" key="13">
    <source>
        <dbReference type="Proteomes" id="UP000297472"/>
    </source>
</evidence>
<proteinExistence type="inferred from homology"/>
<accession>A0A4Y8JTZ0</accession>
<comment type="cofactor">
    <cofactor evidence="1">
        <name>Mg(2+)</name>
        <dbReference type="ChEBI" id="CHEBI:18420"/>
    </cofactor>
</comment>
<dbReference type="OrthoDB" id="9806956at2"/>
<dbReference type="AlphaFoldDB" id="A0A4Y8JTZ0"/>
<dbReference type="PROSITE" id="PS00710">
    <property type="entry name" value="PGM_PMM"/>
    <property type="match status" value="1"/>
</dbReference>
<dbReference type="PANTHER" id="PTHR45745">
    <property type="entry name" value="PHOSPHOMANNOMUTASE 45A"/>
    <property type="match status" value="1"/>
</dbReference>
<feature type="domain" description="Alpha-D-phosphohexomutase alpha/beta/alpha" evidence="11">
    <location>
        <begin position="414"/>
        <end position="527"/>
    </location>
</feature>
<keyword evidence="6" id="KW-0413">Isomerase</keyword>
<evidence type="ECO:0000256" key="5">
    <source>
        <dbReference type="ARBA" id="ARBA00022842"/>
    </source>
</evidence>
<dbReference type="SUPFAM" id="SSF55957">
    <property type="entry name" value="Phosphoglucomutase, C-terminal domain"/>
    <property type="match status" value="1"/>
</dbReference>
<evidence type="ECO:0000313" key="12">
    <source>
        <dbReference type="EMBL" id="TFD29376.1"/>
    </source>
</evidence>
<keyword evidence="3" id="KW-0597">Phosphoprotein</keyword>
<dbReference type="GO" id="GO:0005975">
    <property type="term" value="P:carbohydrate metabolic process"/>
    <property type="evidence" value="ECO:0007669"/>
    <property type="project" value="InterPro"/>
</dbReference>
<dbReference type="InterPro" id="IPR005846">
    <property type="entry name" value="A-D-PHexomutase_a/b/a-III"/>
</dbReference>
<dbReference type="PANTHER" id="PTHR45745:SF1">
    <property type="entry name" value="PHOSPHOGLUCOMUTASE 2B-RELATED"/>
    <property type="match status" value="1"/>
</dbReference>
<comment type="similarity">
    <text evidence="2">Belongs to the phosphohexose mutase family.</text>
</comment>
<keyword evidence="5" id="KW-0460">Magnesium</keyword>
<dbReference type="EMBL" id="SOHA01000032">
    <property type="protein sequence ID" value="TFD29376.1"/>
    <property type="molecule type" value="Genomic_DNA"/>
</dbReference>
<protein>
    <submittedName>
        <fullName evidence="12">Phospho-sugar mutase</fullName>
    </submittedName>
</protein>
<dbReference type="InterPro" id="IPR036900">
    <property type="entry name" value="A-D-PHexomutase_C_sf"/>
</dbReference>
<reference evidence="12 13" key="1">
    <citation type="submission" date="2019-03" db="EMBL/GenBank/DDBJ databases">
        <title>Genomics of glacier-inhabiting Cryobacterium strains.</title>
        <authorList>
            <person name="Liu Q."/>
            <person name="Xin Y.-H."/>
        </authorList>
    </citation>
    <scope>NUCLEOTIDE SEQUENCE [LARGE SCALE GENOMIC DNA]</scope>
    <source>
        <strain evidence="12 13">TMT1-51</strain>
    </source>
</reference>
<feature type="compositionally biased region" description="Low complexity" evidence="7">
    <location>
        <begin position="9"/>
        <end position="38"/>
    </location>
</feature>
<evidence type="ECO:0000256" key="7">
    <source>
        <dbReference type="SAM" id="MobiDB-lite"/>
    </source>
</evidence>
<sequence>MSLDSTGPENTGTENTGTENTGTENTGTENTGTENTGTDAAPARGRHSSAEDSPPVTDVLPDVLSDTMVIDTVTVDPQADAPATDAAAPVIAVANAWLSQDPDPETQAELRLLLRGAADNDAAALAELHARFDERLAFGTAGLRGAIAAGSNRMNRVLVSQAAAGLAAFLIKNTAPGRVPSVVIGYDGRKNSHVFATDSATIMAGAGVRAILLPRLLPTPVLAFAVRHLDVGAGIMVTASHNPPNDNGYKVYLGGANQGSQIVSPDDASIAAEILRVAAEERVPDLPRAAYETAPESVVQAYIDETASLAHRPRAQVTTVYTALHGVGWDTTRRVLESAGFDLPTLVDAQIAPDAAFPTVSFPNPEEPGAMDLSYETAREAGAELIIANDPDADRLAIAIPDEGSPSGYRRLSGNEVGAILGWRAAELAAQVSGDGGATGTLACSIVSTPALEAVAKAYGLRFTDTLTGFKWVSRAPGLIFGFEEALGYLVNPVTVRDKDGISAAVALLSLVSDLKSEGVTLAEHLDRFSARFGHFASGQISVRVTDLTEIERVMARLRATPPAFVGTLAVDHIDDLSAGFNGLPPSDVLRIRLADGSRVMVRPSGTEPKLKVYLDTSSTVGTVAERRAAAEATLAELDRGMRDLIK</sequence>
<keyword evidence="13" id="KW-1185">Reference proteome</keyword>
<gene>
    <name evidence="12" type="ORF">E3T49_10240</name>
</gene>
<dbReference type="InterPro" id="IPR016055">
    <property type="entry name" value="A-D-PHexomutase_a/b/a-I/II/III"/>
</dbReference>
<name>A0A4Y8JTZ0_9MICO</name>
<dbReference type="RefSeq" id="WP_134424810.1">
    <property type="nucleotide sequence ID" value="NZ_SOHA01000032.1"/>
</dbReference>
<evidence type="ECO:0000256" key="2">
    <source>
        <dbReference type="ARBA" id="ARBA00010231"/>
    </source>
</evidence>
<dbReference type="GO" id="GO:0008973">
    <property type="term" value="F:phosphopentomutase activity"/>
    <property type="evidence" value="ECO:0007669"/>
    <property type="project" value="TreeGrafter"/>
</dbReference>
<dbReference type="Pfam" id="PF01469">
    <property type="entry name" value="Pentapeptide_2"/>
    <property type="match status" value="1"/>
</dbReference>
<dbReference type="CDD" id="cd05799">
    <property type="entry name" value="PGM2"/>
    <property type="match status" value="1"/>
</dbReference>
<evidence type="ECO:0000256" key="6">
    <source>
        <dbReference type="ARBA" id="ARBA00023235"/>
    </source>
</evidence>
<evidence type="ECO:0000256" key="3">
    <source>
        <dbReference type="ARBA" id="ARBA00022553"/>
    </source>
</evidence>
<dbReference type="InterPro" id="IPR005845">
    <property type="entry name" value="A-D-PHexomutase_a/b/a-II"/>
</dbReference>
<keyword evidence="4" id="KW-0479">Metal-binding</keyword>